<accession>A0AAE3SE32</accession>
<comment type="caution">
    <text evidence="1">The sequence shown here is derived from an EMBL/GenBank/DDBJ whole genome shotgun (WGS) entry which is preliminary data.</text>
</comment>
<sequence length="171" mass="20538">MSSDYSYTYYKTSNTNEYDLYEIPVSFIQEITDTSVYHLKYIRNWNNYVEKKTDTIKFKFDQGHLNNSDIYFTKDVSKSFLFAQRRVYINGSKNYTVYKFYNAPQMMDAGEAYFWTPEFGVILIRSLYWENIMKLECHKSESLSKELDQLCTMVLFDKSNFFNSIDNIDFE</sequence>
<dbReference type="EMBL" id="JAPDPJ010000006">
    <property type="protein sequence ID" value="MCW3785761.1"/>
    <property type="molecule type" value="Genomic_DNA"/>
</dbReference>
<proteinExistence type="predicted"/>
<reference evidence="1" key="1">
    <citation type="submission" date="2022-10" db="EMBL/GenBank/DDBJ databases">
        <authorList>
            <person name="Yu W.X."/>
        </authorList>
    </citation>
    <scope>NUCLEOTIDE SEQUENCE</scope>
    <source>
        <strain evidence="1">AAT</strain>
    </source>
</reference>
<organism evidence="1 2">
    <name type="scientific">Plebeiibacterium sediminum</name>
    <dbReference type="NCBI Taxonomy" id="2992112"/>
    <lineage>
        <taxon>Bacteria</taxon>
        <taxon>Pseudomonadati</taxon>
        <taxon>Bacteroidota</taxon>
        <taxon>Bacteroidia</taxon>
        <taxon>Marinilabiliales</taxon>
        <taxon>Marinilabiliaceae</taxon>
        <taxon>Plebeiibacterium</taxon>
    </lineage>
</organism>
<dbReference type="AlphaFoldDB" id="A0AAE3SE32"/>
<name>A0AAE3SE32_9BACT</name>
<dbReference type="Proteomes" id="UP001209229">
    <property type="component" value="Unassembled WGS sequence"/>
</dbReference>
<keyword evidence="2" id="KW-1185">Reference proteome</keyword>
<evidence type="ECO:0000313" key="1">
    <source>
        <dbReference type="EMBL" id="MCW3785761.1"/>
    </source>
</evidence>
<gene>
    <name evidence="1" type="ORF">OM075_04745</name>
</gene>
<dbReference type="RefSeq" id="WP_301189332.1">
    <property type="nucleotide sequence ID" value="NZ_JAPDPJ010000006.1"/>
</dbReference>
<protein>
    <submittedName>
        <fullName evidence="1">Uncharacterized protein</fullName>
    </submittedName>
</protein>
<evidence type="ECO:0000313" key="2">
    <source>
        <dbReference type="Proteomes" id="UP001209229"/>
    </source>
</evidence>